<proteinExistence type="predicted"/>
<comment type="caution">
    <text evidence="1">The sequence shown here is derived from an EMBL/GenBank/DDBJ whole genome shotgun (WGS) entry which is preliminary data.</text>
</comment>
<dbReference type="Pfam" id="PF05633">
    <property type="entry name" value="ROH1-like"/>
    <property type="match status" value="1"/>
</dbReference>
<dbReference type="EMBL" id="QEFC01002089">
    <property type="protein sequence ID" value="KAE9454943.1"/>
    <property type="molecule type" value="Genomic_DNA"/>
</dbReference>
<name>A0A6A4L5R8_9ERIC</name>
<dbReference type="Proteomes" id="UP000428333">
    <property type="component" value="Linkage Group LG08"/>
</dbReference>
<dbReference type="OrthoDB" id="1878996at2759"/>
<dbReference type="InterPro" id="IPR008511">
    <property type="entry name" value="ROH1-like"/>
</dbReference>
<organism evidence="1 2">
    <name type="scientific">Rhododendron williamsianum</name>
    <dbReference type="NCBI Taxonomy" id="262921"/>
    <lineage>
        <taxon>Eukaryota</taxon>
        <taxon>Viridiplantae</taxon>
        <taxon>Streptophyta</taxon>
        <taxon>Embryophyta</taxon>
        <taxon>Tracheophyta</taxon>
        <taxon>Spermatophyta</taxon>
        <taxon>Magnoliopsida</taxon>
        <taxon>eudicotyledons</taxon>
        <taxon>Gunneridae</taxon>
        <taxon>Pentapetalae</taxon>
        <taxon>asterids</taxon>
        <taxon>Ericales</taxon>
        <taxon>Ericaceae</taxon>
        <taxon>Ericoideae</taxon>
        <taxon>Rhodoreae</taxon>
        <taxon>Rhododendron</taxon>
    </lineage>
</organism>
<keyword evidence="2" id="KW-1185">Reference proteome</keyword>
<protein>
    <submittedName>
        <fullName evidence="1">Uncharacterized protein</fullName>
    </submittedName>
</protein>
<dbReference type="AlphaFoldDB" id="A0A6A4L5R8"/>
<reference evidence="1 2" key="1">
    <citation type="journal article" date="2019" name="Genome Biol. Evol.">
        <title>The Rhododendron genome and chromosomal organization provide insight into shared whole-genome duplications across the heath family (Ericaceae).</title>
        <authorList>
            <person name="Soza V.L."/>
            <person name="Lindsley D."/>
            <person name="Waalkes A."/>
            <person name="Ramage E."/>
            <person name="Patwardhan R.P."/>
            <person name="Burton J.N."/>
            <person name="Adey A."/>
            <person name="Kumar A."/>
            <person name="Qiu R."/>
            <person name="Shendure J."/>
            <person name="Hall B."/>
        </authorList>
    </citation>
    <scope>NUCLEOTIDE SEQUENCE [LARGE SCALE GENOMIC DNA]</scope>
    <source>
        <strain evidence="1">RSF 1966-606</strain>
    </source>
</reference>
<sequence length="83" mass="9688">MAEAHGNCSLCLEFSSEDYWQRFPLTEEQREEVEKGVKELGMVFDACKNGLDPLEREVREVFWKIMSCQTEGRELLNRRNTSG</sequence>
<evidence type="ECO:0000313" key="2">
    <source>
        <dbReference type="Proteomes" id="UP000428333"/>
    </source>
</evidence>
<evidence type="ECO:0000313" key="1">
    <source>
        <dbReference type="EMBL" id="KAE9454943.1"/>
    </source>
</evidence>
<feature type="non-terminal residue" evidence="1">
    <location>
        <position position="1"/>
    </location>
</feature>
<gene>
    <name evidence="1" type="ORF">C3L33_13153</name>
</gene>
<accession>A0A6A4L5R8</accession>